<name>A0A9P6E5J0_9AGAR</name>
<dbReference type="EMBL" id="MU157930">
    <property type="protein sequence ID" value="KAF9522912.1"/>
    <property type="molecule type" value="Genomic_DNA"/>
</dbReference>
<keyword evidence="3" id="KW-1185">Reference proteome</keyword>
<evidence type="ECO:0000313" key="3">
    <source>
        <dbReference type="Proteomes" id="UP000807306"/>
    </source>
</evidence>
<organism evidence="2 3">
    <name type="scientific">Crepidotus variabilis</name>
    <dbReference type="NCBI Taxonomy" id="179855"/>
    <lineage>
        <taxon>Eukaryota</taxon>
        <taxon>Fungi</taxon>
        <taxon>Dikarya</taxon>
        <taxon>Basidiomycota</taxon>
        <taxon>Agaricomycotina</taxon>
        <taxon>Agaricomycetes</taxon>
        <taxon>Agaricomycetidae</taxon>
        <taxon>Agaricales</taxon>
        <taxon>Agaricineae</taxon>
        <taxon>Crepidotaceae</taxon>
        <taxon>Crepidotus</taxon>
    </lineage>
</organism>
<protein>
    <submittedName>
        <fullName evidence="2">Uncharacterized protein</fullName>
    </submittedName>
</protein>
<dbReference type="AlphaFoldDB" id="A0A9P6E5J0"/>
<dbReference type="Proteomes" id="UP000807306">
    <property type="component" value="Unassembled WGS sequence"/>
</dbReference>
<reference evidence="2" key="1">
    <citation type="submission" date="2020-11" db="EMBL/GenBank/DDBJ databases">
        <authorList>
            <consortium name="DOE Joint Genome Institute"/>
            <person name="Ahrendt S."/>
            <person name="Riley R."/>
            <person name="Andreopoulos W."/>
            <person name="Labutti K."/>
            <person name="Pangilinan J."/>
            <person name="Ruiz-Duenas F.J."/>
            <person name="Barrasa J.M."/>
            <person name="Sanchez-Garcia M."/>
            <person name="Camarero S."/>
            <person name="Miyauchi S."/>
            <person name="Serrano A."/>
            <person name="Linde D."/>
            <person name="Babiker R."/>
            <person name="Drula E."/>
            <person name="Ayuso-Fernandez I."/>
            <person name="Pacheco R."/>
            <person name="Padilla G."/>
            <person name="Ferreira P."/>
            <person name="Barriuso J."/>
            <person name="Kellner H."/>
            <person name="Castanera R."/>
            <person name="Alfaro M."/>
            <person name="Ramirez L."/>
            <person name="Pisabarro A.G."/>
            <person name="Kuo A."/>
            <person name="Tritt A."/>
            <person name="Lipzen A."/>
            <person name="He G."/>
            <person name="Yan M."/>
            <person name="Ng V."/>
            <person name="Cullen D."/>
            <person name="Martin F."/>
            <person name="Rosso M.-N."/>
            <person name="Henrissat B."/>
            <person name="Hibbett D."/>
            <person name="Martinez A.T."/>
            <person name="Grigoriev I.V."/>
        </authorList>
    </citation>
    <scope>NUCLEOTIDE SEQUENCE</scope>
    <source>
        <strain evidence="2">CBS 506.95</strain>
    </source>
</reference>
<gene>
    <name evidence="2" type="ORF">CPB83DRAFT_71000</name>
</gene>
<evidence type="ECO:0000256" key="1">
    <source>
        <dbReference type="SAM" id="MobiDB-lite"/>
    </source>
</evidence>
<evidence type="ECO:0000313" key="2">
    <source>
        <dbReference type="EMBL" id="KAF9522912.1"/>
    </source>
</evidence>
<proteinExistence type="predicted"/>
<sequence length="95" mass="10620">MQRSKTLTTNYQKECPIAIKRLIAGESRLASLAFTLCICGGLLDRGVSTMFSVPPLHNHSLESRLGPGCRKNTRSSQVDRSRKNRPRNWGVEGYT</sequence>
<feature type="region of interest" description="Disordered" evidence="1">
    <location>
        <begin position="60"/>
        <end position="95"/>
    </location>
</feature>
<accession>A0A9P6E5J0</accession>
<comment type="caution">
    <text evidence="2">The sequence shown here is derived from an EMBL/GenBank/DDBJ whole genome shotgun (WGS) entry which is preliminary data.</text>
</comment>